<protein>
    <submittedName>
        <fullName evidence="2">Uncharacterized protein</fullName>
    </submittedName>
</protein>
<reference evidence="2" key="1">
    <citation type="submission" date="2022-11" db="UniProtKB">
        <authorList>
            <consortium name="WormBaseParasite"/>
        </authorList>
    </citation>
    <scope>IDENTIFICATION</scope>
</reference>
<accession>A0AC35G8G1</accession>
<organism evidence="1 2">
    <name type="scientific">Panagrolaimus sp. PS1159</name>
    <dbReference type="NCBI Taxonomy" id="55785"/>
    <lineage>
        <taxon>Eukaryota</taxon>
        <taxon>Metazoa</taxon>
        <taxon>Ecdysozoa</taxon>
        <taxon>Nematoda</taxon>
        <taxon>Chromadorea</taxon>
        <taxon>Rhabditida</taxon>
        <taxon>Tylenchina</taxon>
        <taxon>Panagrolaimomorpha</taxon>
        <taxon>Panagrolaimoidea</taxon>
        <taxon>Panagrolaimidae</taxon>
        <taxon>Panagrolaimus</taxon>
    </lineage>
</organism>
<evidence type="ECO:0000313" key="2">
    <source>
        <dbReference type="WBParaSite" id="PS1159_v2.g2777.t1"/>
    </source>
</evidence>
<proteinExistence type="predicted"/>
<name>A0AC35G8G1_9BILA</name>
<dbReference type="Proteomes" id="UP000887580">
    <property type="component" value="Unplaced"/>
</dbReference>
<evidence type="ECO:0000313" key="1">
    <source>
        <dbReference type="Proteomes" id="UP000887580"/>
    </source>
</evidence>
<dbReference type="WBParaSite" id="PS1159_v2.g2777.t1">
    <property type="protein sequence ID" value="PS1159_v2.g2777.t1"/>
    <property type="gene ID" value="PS1159_v2.g2777"/>
</dbReference>
<sequence length="551" mass="57131">MNSPCSNFPRPDGPPPSGMGSNFGAPQLPLPQPPPPPESLFGGFGGSQPQPPPPQPSLFGGFGGFPGIPGMSPPPQPGNIFAGLGIPGLLPPPQPPPSSLIPPTPAPAPSPFGSIGVAGPSPPSVAPSFTGQTGIDQTGFPTLLPELVTAPSISSFIEEKGIDSVIEEKSIQIGSNGAVDGFIKAGKQPEPGKKKNKGILMPPTMPGISPDELVELVDYESGDNNPAGRPPPNPSIFPSPTLPPPSEAEQRFWTPAAVGVQKIVKDEEELTNDRTTIPIKEGAGNGLGSWKFAIRPSGYKSDGIEVPPSQKIEEAQAKSDKTVNVVEENGSGDGSPPPSVHGNEFNNKVGELIGSFLANNSLALGGAGAGIPRPQPPFPPIPTWAQENNATVILPSSPSPTASPSLPPGVPVLIQTITESTAPCNAAPDFRPCVPAAKASSKLLDCCKKRLMPPGCLELCRYDITQAEIRRQFDQGKCGLLHVAPFLECASDGNNNLECCKHRQVAQKSGPQCEVFCNPASGIGALGLQHLACQNVIGDLLQCHHSGVRPF</sequence>